<dbReference type="EMBL" id="RXIC02000023">
    <property type="protein sequence ID" value="KAB1213362.1"/>
    <property type="molecule type" value="Genomic_DNA"/>
</dbReference>
<comment type="caution">
    <text evidence="2">The sequence shown here is derived from an EMBL/GenBank/DDBJ whole genome shotgun (WGS) entry which is preliminary data.</text>
</comment>
<organism evidence="2 3">
    <name type="scientific">Morella rubra</name>
    <name type="common">Chinese bayberry</name>
    <dbReference type="NCBI Taxonomy" id="262757"/>
    <lineage>
        <taxon>Eukaryota</taxon>
        <taxon>Viridiplantae</taxon>
        <taxon>Streptophyta</taxon>
        <taxon>Embryophyta</taxon>
        <taxon>Tracheophyta</taxon>
        <taxon>Spermatophyta</taxon>
        <taxon>Magnoliopsida</taxon>
        <taxon>eudicotyledons</taxon>
        <taxon>Gunneridae</taxon>
        <taxon>Pentapetalae</taxon>
        <taxon>rosids</taxon>
        <taxon>fabids</taxon>
        <taxon>Fagales</taxon>
        <taxon>Myricaceae</taxon>
        <taxon>Morella</taxon>
    </lineage>
</organism>
<keyword evidence="3" id="KW-1185">Reference proteome</keyword>
<proteinExistence type="predicted"/>
<evidence type="ECO:0000313" key="2">
    <source>
        <dbReference type="EMBL" id="KAB1213362.1"/>
    </source>
</evidence>
<dbReference type="Proteomes" id="UP000516437">
    <property type="component" value="Chromosome 5"/>
</dbReference>
<name>A0A6A1VKA1_9ROSI</name>
<evidence type="ECO:0000256" key="1">
    <source>
        <dbReference type="SAM" id="MobiDB-lite"/>
    </source>
</evidence>
<reference evidence="2 3" key="1">
    <citation type="journal article" date="2019" name="Plant Biotechnol. J.">
        <title>The red bayberry genome and genetic basis of sex determination.</title>
        <authorList>
            <person name="Jia H.M."/>
            <person name="Jia H.J."/>
            <person name="Cai Q.L."/>
            <person name="Wang Y."/>
            <person name="Zhao H.B."/>
            <person name="Yang W.F."/>
            <person name="Wang G.Y."/>
            <person name="Li Y.H."/>
            <person name="Zhan D.L."/>
            <person name="Shen Y.T."/>
            <person name="Niu Q.F."/>
            <person name="Chang L."/>
            <person name="Qiu J."/>
            <person name="Zhao L."/>
            <person name="Xie H.B."/>
            <person name="Fu W.Y."/>
            <person name="Jin J."/>
            <person name="Li X.W."/>
            <person name="Jiao Y."/>
            <person name="Zhou C.C."/>
            <person name="Tu T."/>
            <person name="Chai C.Y."/>
            <person name="Gao J.L."/>
            <person name="Fan L.J."/>
            <person name="van de Weg E."/>
            <person name="Wang J.Y."/>
            <person name="Gao Z.S."/>
        </authorList>
    </citation>
    <scope>NUCLEOTIDE SEQUENCE [LARGE SCALE GENOMIC DNA]</scope>
    <source>
        <tissue evidence="2">Leaves</tissue>
    </source>
</reference>
<evidence type="ECO:0000313" key="3">
    <source>
        <dbReference type="Proteomes" id="UP000516437"/>
    </source>
</evidence>
<feature type="region of interest" description="Disordered" evidence="1">
    <location>
        <begin position="16"/>
        <end position="41"/>
    </location>
</feature>
<accession>A0A6A1VKA1</accession>
<gene>
    <name evidence="2" type="ORF">CJ030_MR5G003568</name>
</gene>
<sequence>MATGGKLLRCDSSARSIGASNHPETRAVVTPSNGADDDLPSPVSVNLRNTSQSSYACRTRWIALEKARIAGKLRVHIPNGRTGGDDVASSMLSSHIGLLIQSHVSFDMDNWFKVSNEFKSYAMNKVLEKMEALQLQHEFEGRSFIEVEIFAEVLGTKVGYVVV</sequence>
<protein>
    <submittedName>
        <fullName evidence="2">Uncharacterized protein</fullName>
    </submittedName>
</protein>
<dbReference type="AlphaFoldDB" id="A0A6A1VKA1"/>